<dbReference type="GO" id="GO:0046872">
    <property type="term" value="F:metal ion binding"/>
    <property type="evidence" value="ECO:0007669"/>
    <property type="project" value="UniProtKB-KW"/>
</dbReference>
<reference evidence="5 6" key="1">
    <citation type="submission" date="2020-07" db="EMBL/GenBank/DDBJ databases">
        <title>Gai3-2, isolated from salt lake.</title>
        <authorList>
            <person name="Cui H."/>
            <person name="Shi X."/>
        </authorList>
    </citation>
    <scope>NUCLEOTIDE SEQUENCE [LARGE SCALE GENOMIC DNA]</scope>
    <source>
        <strain evidence="5 6">Gai3-2</strain>
    </source>
</reference>
<dbReference type="PANTHER" id="PTHR30502:SF0">
    <property type="entry name" value="PHOSPHOENOLPYRUVATE CARBOXYLASE FAMILY PROTEIN"/>
    <property type="match status" value="1"/>
</dbReference>
<protein>
    <submittedName>
        <fullName evidence="5">Aldolase</fullName>
    </submittedName>
</protein>
<dbReference type="EMBL" id="CP058529">
    <property type="protein sequence ID" value="QLG27320.1"/>
    <property type="molecule type" value="Genomic_DNA"/>
</dbReference>
<dbReference type="RefSeq" id="WP_179168895.1">
    <property type="nucleotide sequence ID" value="NZ_CP058529.1"/>
</dbReference>
<evidence type="ECO:0000259" key="4">
    <source>
        <dbReference type="Pfam" id="PF03328"/>
    </source>
</evidence>
<evidence type="ECO:0000256" key="3">
    <source>
        <dbReference type="ARBA" id="ARBA00023239"/>
    </source>
</evidence>
<dbReference type="PANTHER" id="PTHR30502">
    <property type="entry name" value="2-KETO-3-DEOXY-L-RHAMNONATE ALDOLASE"/>
    <property type="match status" value="1"/>
</dbReference>
<keyword evidence="3" id="KW-0456">Lyase</keyword>
<dbReference type="Pfam" id="PF03328">
    <property type="entry name" value="HpcH_HpaI"/>
    <property type="match status" value="1"/>
</dbReference>
<dbReference type="InterPro" id="IPR040442">
    <property type="entry name" value="Pyrv_kinase-like_dom_sf"/>
</dbReference>
<dbReference type="InterPro" id="IPR015813">
    <property type="entry name" value="Pyrv/PenolPyrv_kinase-like_dom"/>
</dbReference>
<organism evidence="5 6">
    <name type="scientific">Halorarum halophilum</name>
    <dbReference type="NCBI Taxonomy" id="2743090"/>
    <lineage>
        <taxon>Archaea</taxon>
        <taxon>Methanobacteriati</taxon>
        <taxon>Methanobacteriota</taxon>
        <taxon>Stenosarchaea group</taxon>
        <taxon>Halobacteria</taxon>
        <taxon>Halobacteriales</taxon>
        <taxon>Haloferacaceae</taxon>
        <taxon>Halorarum</taxon>
    </lineage>
</organism>
<accession>A0A7D5KUD2</accession>
<dbReference type="InterPro" id="IPR005000">
    <property type="entry name" value="Aldolase/citrate-lyase_domain"/>
</dbReference>
<evidence type="ECO:0000313" key="6">
    <source>
        <dbReference type="Proteomes" id="UP000509750"/>
    </source>
</evidence>
<dbReference type="InterPro" id="IPR050251">
    <property type="entry name" value="HpcH-HpaI_aldolase"/>
</dbReference>
<dbReference type="Proteomes" id="UP000509750">
    <property type="component" value="Chromosome"/>
</dbReference>
<comment type="similarity">
    <text evidence="1">Belongs to the HpcH/HpaI aldolase family.</text>
</comment>
<dbReference type="AlphaFoldDB" id="A0A7D5KUD2"/>
<evidence type="ECO:0000256" key="1">
    <source>
        <dbReference type="ARBA" id="ARBA00005568"/>
    </source>
</evidence>
<dbReference type="GeneID" id="56028579"/>
<keyword evidence="6" id="KW-1185">Reference proteome</keyword>
<dbReference type="Gene3D" id="3.20.20.60">
    <property type="entry name" value="Phosphoenolpyruvate-binding domains"/>
    <property type="match status" value="1"/>
</dbReference>
<gene>
    <name evidence="5" type="ORF">HUG10_07060</name>
</gene>
<dbReference type="OrthoDB" id="142679at2157"/>
<keyword evidence="2" id="KW-0479">Metal-binding</keyword>
<proteinExistence type="inferred from homology"/>
<evidence type="ECO:0000256" key="2">
    <source>
        <dbReference type="ARBA" id="ARBA00022723"/>
    </source>
</evidence>
<feature type="domain" description="HpcH/HpaI aldolase/citrate lyase" evidence="4">
    <location>
        <begin position="18"/>
        <end position="240"/>
    </location>
</feature>
<dbReference type="SUPFAM" id="SSF51621">
    <property type="entry name" value="Phosphoenolpyruvate/pyruvate domain"/>
    <property type="match status" value="1"/>
</dbReference>
<dbReference type="GO" id="GO:0016832">
    <property type="term" value="F:aldehyde-lyase activity"/>
    <property type="evidence" value="ECO:0007669"/>
    <property type="project" value="TreeGrafter"/>
</dbReference>
<sequence>MDTEFTNALREGDPVVGNWLSIGHPKVAEINGIVGFDFVLVDTEHTATSLETVEDLVRALEYGSEPRPIVRVGGNDPVEIKRVLDIGVDGVMVPMVETAEEAEAVVAAMRYPPDGIRGVATGRAAGYGSTFEEYVSRANDELLTIVQIETETAVENAAGIAAVDGVDAMFVGPSDLSTSLGVMGDWESETLLDAMSRVVEAGEEAGTAVGSLAVSAADVDRWMGLGFDFLIVGTDTRYLIRGGNELKGAFEDAAGGD</sequence>
<evidence type="ECO:0000313" key="5">
    <source>
        <dbReference type="EMBL" id="QLG27320.1"/>
    </source>
</evidence>
<dbReference type="KEGG" id="halg:HUG10_07060"/>
<dbReference type="GO" id="GO:0005737">
    <property type="term" value="C:cytoplasm"/>
    <property type="evidence" value="ECO:0007669"/>
    <property type="project" value="TreeGrafter"/>
</dbReference>
<name>A0A7D5KUD2_9EURY</name>